<dbReference type="GO" id="GO:0009231">
    <property type="term" value="P:riboflavin biosynthetic process"/>
    <property type="evidence" value="ECO:0007669"/>
    <property type="project" value="UniProtKB-KW"/>
</dbReference>
<evidence type="ECO:0000256" key="2">
    <source>
        <dbReference type="ARBA" id="ARBA00022723"/>
    </source>
</evidence>
<keyword evidence="1 6" id="KW-0686">Riboflavin biosynthesis</keyword>
<dbReference type="Pfam" id="PF00926">
    <property type="entry name" value="DHBP_synthase"/>
    <property type="match status" value="1"/>
</dbReference>
<evidence type="ECO:0000256" key="1">
    <source>
        <dbReference type="ARBA" id="ARBA00022619"/>
    </source>
</evidence>
<keyword evidence="4 6" id="KW-0464">Manganese</keyword>
<dbReference type="AlphaFoldDB" id="A0A8T7H4S8"/>
<evidence type="ECO:0000313" key="7">
    <source>
        <dbReference type="EMBL" id="NQS78837.1"/>
    </source>
</evidence>
<dbReference type="PANTHER" id="PTHR21327:SF46">
    <property type="entry name" value="3,4-DIHYDROXY-2-BUTANONE 4-PHOSPHATE SYNTHASE"/>
    <property type="match status" value="1"/>
</dbReference>
<dbReference type="SUPFAM" id="SSF55821">
    <property type="entry name" value="YrdC/RibB"/>
    <property type="match status" value="1"/>
</dbReference>
<accession>A0A8T7H4S8</accession>
<gene>
    <name evidence="7" type="primary">ribB</name>
    <name evidence="7" type="ORF">HQQ74_09105</name>
</gene>
<dbReference type="GO" id="GO:0046872">
    <property type="term" value="F:metal ion binding"/>
    <property type="evidence" value="ECO:0007669"/>
    <property type="project" value="UniProtKB-KW"/>
</dbReference>
<protein>
    <recommendedName>
        <fullName evidence="6">3,4-dihydroxy-2-butanone 4-phosphate synthase</fullName>
        <shortName evidence="6">DHBP synthase</shortName>
        <ecNumber evidence="6">4.1.99.12</ecNumber>
    </recommendedName>
</protein>
<dbReference type="InterPro" id="IPR000422">
    <property type="entry name" value="DHBP_synthase_RibB"/>
</dbReference>
<dbReference type="GO" id="GO:0005829">
    <property type="term" value="C:cytosol"/>
    <property type="evidence" value="ECO:0007669"/>
    <property type="project" value="TreeGrafter"/>
</dbReference>
<evidence type="ECO:0000256" key="3">
    <source>
        <dbReference type="ARBA" id="ARBA00022842"/>
    </source>
</evidence>
<keyword evidence="5 6" id="KW-0456">Lyase</keyword>
<evidence type="ECO:0000256" key="5">
    <source>
        <dbReference type="ARBA" id="ARBA00023239"/>
    </source>
</evidence>
<sequence>MIDAAIEALAKGEFILLYDFDNRERETDFAIRSDAVTPAHIRQMRKDGGGIIGTSIHPDAARQLGLPFASDIMWDLAIVEHTGDIPYDRSNRSSFSLWVNHRETYTGITDRDRALTANRIAEQVKRSFDGEENTFAAHFRTPGHMPIFRAAEGLLDVRRGQTELSITLAVMAGITPAVTICEMLDDETGLALSRRDAQEYARHHGLTFVEGREVLERWDRVRESATVNAGTPAAVSIHD</sequence>
<comment type="catalytic activity">
    <reaction evidence="6">
        <text>D-ribulose 5-phosphate = (2S)-2-hydroxy-3-oxobutyl phosphate + formate + H(+)</text>
        <dbReference type="Rhea" id="RHEA:18457"/>
        <dbReference type="ChEBI" id="CHEBI:15378"/>
        <dbReference type="ChEBI" id="CHEBI:15740"/>
        <dbReference type="ChEBI" id="CHEBI:58121"/>
        <dbReference type="ChEBI" id="CHEBI:58830"/>
        <dbReference type="EC" id="4.1.99.12"/>
    </reaction>
</comment>
<dbReference type="PANTHER" id="PTHR21327">
    <property type="entry name" value="GTP CYCLOHYDROLASE II-RELATED"/>
    <property type="match status" value="1"/>
</dbReference>
<proteinExistence type="inferred from homology"/>
<organism evidence="7 8">
    <name type="scientific">Methanoculleus bourgensis</name>
    <dbReference type="NCBI Taxonomy" id="83986"/>
    <lineage>
        <taxon>Archaea</taxon>
        <taxon>Methanobacteriati</taxon>
        <taxon>Methanobacteriota</taxon>
        <taxon>Stenosarchaea group</taxon>
        <taxon>Methanomicrobia</taxon>
        <taxon>Methanomicrobiales</taxon>
        <taxon>Methanomicrobiaceae</taxon>
        <taxon>Methanoculleus</taxon>
    </lineage>
</organism>
<evidence type="ECO:0000256" key="4">
    <source>
        <dbReference type="ARBA" id="ARBA00023211"/>
    </source>
</evidence>
<dbReference type="Proteomes" id="UP000737555">
    <property type="component" value="Unassembled WGS sequence"/>
</dbReference>
<evidence type="ECO:0000313" key="8">
    <source>
        <dbReference type="Proteomes" id="UP000737555"/>
    </source>
</evidence>
<reference evidence="7" key="1">
    <citation type="submission" date="2020-05" db="EMBL/GenBank/DDBJ databases">
        <title>The first insight into the ecology of ammonia-tolerant syntrophic propionate oxidizing bacteria.</title>
        <authorList>
            <person name="Singh A."/>
            <person name="Schnurer A."/>
            <person name="Westerholm M."/>
        </authorList>
    </citation>
    <scope>NUCLEOTIDE SEQUENCE</scope>
    <source>
        <strain evidence="7">MAG54</strain>
    </source>
</reference>
<dbReference type="RefSeq" id="WP_214166415.1">
    <property type="nucleotide sequence ID" value="NZ_BSDU01000003.1"/>
</dbReference>
<dbReference type="EMBL" id="JABMJE010000152">
    <property type="protein sequence ID" value="NQS78837.1"/>
    <property type="molecule type" value="Genomic_DNA"/>
</dbReference>
<dbReference type="InterPro" id="IPR017945">
    <property type="entry name" value="DHBP_synth_RibB-like_a/b_dom"/>
</dbReference>
<dbReference type="GO" id="GO:0008686">
    <property type="term" value="F:3,4-dihydroxy-2-butanone-4-phosphate synthase activity"/>
    <property type="evidence" value="ECO:0007669"/>
    <property type="project" value="UniProtKB-EC"/>
</dbReference>
<comment type="function">
    <text evidence="6">Catalyzes the conversion of D-ribulose 5-phosphate to formate and 3,4-dihydroxy-2-butanone 4-phosphate.</text>
</comment>
<comment type="caution">
    <text evidence="7">The sequence shown here is derived from an EMBL/GenBank/DDBJ whole genome shotgun (WGS) entry which is preliminary data.</text>
</comment>
<comment type="cofactor">
    <cofactor evidence="6">
        <name>Mg(2+)</name>
        <dbReference type="ChEBI" id="CHEBI:18420"/>
    </cofactor>
    <cofactor evidence="6">
        <name>Mn(2+)</name>
        <dbReference type="ChEBI" id="CHEBI:29035"/>
    </cofactor>
    <text evidence="6">Binds 2 divalent metal cations per subunit. Magnesium or manganese.</text>
</comment>
<dbReference type="EC" id="4.1.99.12" evidence="6"/>
<name>A0A8T7H4S8_9EURY</name>
<dbReference type="Gene3D" id="3.90.870.10">
    <property type="entry name" value="DHBP synthase"/>
    <property type="match status" value="1"/>
</dbReference>
<comment type="subunit">
    <text evidence="6">Homodimer.</text>
</comment>
<comment type="pathway">
    <text evidence="6">Cofactor biosynthesis; riboflavin biosynthesis; 2-hydroxy-3-oxobutyl phosphate from D-ribulose 5-phosphate: step 1/1.</text>
</comment>
<dbReference type="NCBIfam" id="TIGR00506">
    <property type="entry name" value="ribB"/>
    <property type="match status" value="1"/>
</dbReference>
<comment type="similarity">
    <text evidence="6">Belongs to the DHBP synthase family.</text>
</comment>
<evidence type="ECO:0000256" key="6">
    <source>
        <dbReference type="RuleBase" id="RU003843"/>
    </source>
</evidence>
<keyword evidence="2 6" id="KW-0479">Metal-binding</keyword>
<keyword evidence="3 6" id="KW-0460">Magnesium</keyword>